<proteinExistence type="predicted"/>
<name>A0A938BQI3_UNCW3</name>
<feature type="transmembrane region" description="Helical" evidence="9">
    <location>
        <begin position="172"/>
        <end position="191"/>
    </location>
</feature>
<gene>
    <name evidence="12" type="ORF">FJY68_10215</name>
</gene>
<evidence type="ECO:0000256" key="4">
    <source>
        <dbReference type="ARBA" id="ARBA00022692"/>
    </source>
</evidence>
<dbReference type="SUPFAM" id="SSF52540">
    <property type="entry name" value="P-loop containing nucleoside triphosphate hydrolases"/>
    <property type="match status" value="1"/>
</dbReference>
<dbReference type="InterPro" id="IPR003593">
    <property type="entry name" value="AAA+_ATPase"/>
</dbReference>
<feature type="transmembrane region" description="Helical" evidence="9">
    <location>
        <begin position="258"/>
        <end position="281"/>
    </location>
</feature>
<keyword evidence="6 12" id="KW-0067">ATP-binding</keyword>
<keyword evidence="5" id="KW-0547">Nucleotide-binding</keyword>
<dbReference type="InterPro" id="IPR036640">
    <property type="entry name" value="ABC1_TM_sf"/>
</dbReference>
<evidence type="ECO:0000259" key="10">
    <source>
        <dbReference type="PROSITE" id="PS50893"/>
    </source>
</evidence>
<evidence type="ECO:0000259" key="11">
    <source>
        <dbReference type="PROSITE" id="PS50929"/>
    </source>
</evidence>
<evidence type="ECO:0000313" key="12">
    <source>
        <dbReference type="EMBL" id="MBM3332201.1"/>
    </source>
</evidence>
<accession>A0A938BQI3</accession>
<dbReference type="SUPFAM" id="SSF90123">
    <property type="entry name" value="ABC transporter transmembrane region"/>
    <property type="match status" value="1"/>
</dbReference>
<feature type="transmembrane region" description="Helical" evidence="9">
    <location>
        <begin position="141"/>
        <end position="166"/>
    </location>
</feature>
<comment type="subcellular location">
    <subcellularLocation>
        <location evidence="1">Cell membrane</location>
        <topology evidence="1">Multi-pass membrane protein</topology>
    </subcellularLocation>
</comment>
<dbReference type="GO" id="GO:0005524">
    <property type="term" value="F:ATP binding"/>
    <property type="evidence" value="ECO:0007669"/>
    <property type="project" value="UniProtKB-KW"/>
</dbReference>
<dbReference type="GO" id="GO:0005886">
    <property type="term" value="C:plasma membrane"/>
    <property type="evidence" value="ECO:0007669"/>
    <property type="project" value="UniProtKB-SubCell"/>
</dbReference>
<keyword evidence="7 9" id="KW-1133">Transmembrane helix</keyword>
<evidence type="ECO:0000256" key="5">
    <source>
        <dbReference type="ARBA" id="ARBA00022741"/>
    </source>
</evidence>
<dbReference type="InterPro" id="IPR039421">
    <property type="entry name" value="Type_1_exporter"/>
</dbReference>
<organism evidence="12 13">
    <name type="scientific">candidate division WOR-3 bacterium</name>
    <dbReference type="NCBI Taxonomy" id="2052148"/>
    <lineage>
        <taxon>Bacteria</taxon>
        <taxon>Bacteria division WOR-3</taxon>
    </lineage>
</organism>
<feature type="domain" description="ABC transmembrane type-1" evidence="11">
    <location>
        <begin position="34"/>
        <end position="316"/>
    </location>
</feature>
<dbReference type="AlphaFoldDB" id="A0A938BQI3"/>
<dbReference type="Pfam" id="PF00664">
    <property type="entry name" value="ABC_membrane"/>
    <property type="match status" value="1"/>
</dbReference>
<feature type="transmembrane region" description="Helical" evidence="9">
    <location>
        <begin position="73"/>
        <end position="93"/>
    </location>
</feature>
<keyword evidence="4 9" id="KW-0812">Transmembrane</keyword>
<evidence type="ECO:0000256" key="7">
    <source>
        <dbReference type="ARBA" id="ARBA00022989"/>
    </source>
</evidence>
<keyword evidence="2" id="KW-0813">Transport</keyword>
<evidence type="ECO:0000256" key="6">
    <source>
        <dbReference type="ARBA" id="ARBA00022840"/>
    </source>
</evidence>
<dbReference type="PANTHER" id="PTHR43394">
    <property type="entry name" value="ATP-DEPENDENT PERMEASE MDL1, MITOCHONDRIAL"/>
    <property type="match status" value="1"/>
</dbReference>
<keyword evidence="8 9" id="KW-0472">Membrane</keyword>
<evidence type="ECO:0000256" key="3">
    <source>
        <dbReference type="ARBA" id="ARBA00022475"/>
    </source>
</evidence>
<dbReference type="PANTHER" id="PTHR43394:SF1">
    <property type="entry name" value="ATP-BINDING CASSETTE SUB-FAMILY B MEMBER 10, MITOCHONDRIAL"/>
    <property type="match status" value="1"/>
</dbReference>
<evidence type="ECO:0000256" key="9">
    <source>
        <dbReference type="SAM" id="Phobius"/>
    </source>
</evidence>
<evidence type="ECO:0000256" key="8">
    <source>
        <dbReference type="ARBA" id="ARBA00023136"/>
    </source>
</evidence>
<dbReference type="InterPro" id="IPR011527">
    <property type="entry name" value="ABC1_TM_dom"/>
</dbReference>
<sequence length="591" mass="65588">MKDEVKMTKVEGKAQKGSLKIVFDFWRQRPGWSIALLLGTIVVTAITMAFPYLLRMIVDGIKRGISQPQLVQYVLYLVGFGFLRVVGEVLLPFSRGRINELYQWKVRSEVFRRVLDMGHTFSAKYPTGDVMERLDHDMGELSWFACSGLFRFAAAGFTVIFALVIMVRMNPLMTLVTVLPIGLGVLVWARLGPKVYSWFMKWRAKISEINNQLESAFTGIRLVKSYGMEDKLGRRFRSTLDERIGVAMGEARTEAKIGIMYMAIAEVATLVVLWIGGVQVVNKSLTLGEFVAFNAYILMLVGPMFDIGNLFVSGRRAQGAAERIESLKLHPPEIASPPDAKQPVAGELRLNRATFTYGTRPVLDEAEMVFAPGRKVGIAGTVGSGKSTVFRLLFRSADPQQGSVTLSGQDIRQLDLDAYRKLFGYAPQEATLFSDTVRGNIAFGREDTSEEQLQAVVAAAELAGEVAGFPKGLDEVLGERGTRLSGGQKERVAIARALVGRPPVMVFDDATSALDAETEKELVNRMMNQLPGVTVIIVSHRLSVLSVCDWVYVLDAGKVKEQGTHDDLLANQGLYWKLYQRQLISEELERL</sequence>
<dbReference type="PROSITE" id="PS50893">
    <property type="entry name" value="ABC_TRANSPORTER_2"/>
    <property type="match status" value="1"/>
</dbReference>
<evidence type="ECO:0000256" key="1">
    <source>
        <dbReference type="ARBA" id="ARBA00004651"/>
    </source>
</evidence>
<feature type="transmembrane region" description="Helical" evidence="9">
    <location>
        <begin position="293"/>
        <end position="312"/>
    </location>
</feature>
<reference evidence="12" key="1">
    <citation type="submission" date="2019-03" db="EMBL/GenBank/DDBJ databases">
        <title>Lake Tanganyika Metagenome-Assembled Genomes (MAGs).</title>
        <authorList>
            <person name="Tran P."/>
        </authorList>
    </citation>
    <scope>NUCLEOTIDE SEQUENCE</scope>
    <source>
        <strain evidence="12">K_DeepCast_150m_m2_040</strain>
    </source>
</reference>
<dbReference type="CDD" id="cd07346">
    <property type="entry name" value="ABC_6TM_exporters"/>
    <property type="match status" value="1"/>
</dbReference>
<dbReference type="Gene3D" id="3.40.50.300">
    <property type="entry name" value="P-loop containing nucleotide triphosphate hydrolases"/>
    <property type="match status" value="1"/>
</dbReference>
<dbReference type="SMART" id="SM00382">
    <property type="entry name" value="AAA"/>
    <property type="match status" value="1"/>
</dbReference>
<feature type="domain" description="ABC transporter" evidence="10">
    <location>
        <begin position="348"/>
        <end position="581"/>
    </location>
</feature>
<dbReference type="Gene3D" id="1.20.1560.10">
    <property type="entry name" value="ABC transporter type 1, transmembrane domain"/>
    <property type="match status" value="1"/>
</dbReference>
<dbReference type="PROSITE" id="PS50929">
    <property type="entry name" value="ABC_TM1F"/>
    <property type="match status" value="1"/>
</dbReference>
<keyword evidence="3" id="KW-1003">Cell membrane</keyword>
<dbReference type="GO" id="GO:0015421">
    <property type="term" value="F:ABC-type oligopeptide transporter activity"/>
    <property type="evidence" value="ECO:0007669"/>
    <property type="project" value="TreeGrafter"/>
</dbReference>
<dbReference type="InterPro" id="IPR003439">
    <property type="entry name" value="ABC_transporter-like_ATP-bd"/>
</dbReference>
<protein>
    <submittedName>
        <fullName evidence="12">ABC transporter ATP-binding protein</fullName>
    </submittedName>
</protein>
<dbReference type="InterPro" id="IPR027417">
    <property type="entry name" value="P-loop_NTPase"/>
</dbReference>
<dbReference type="Pfam" id="PF00005">
    <property type="entry name" value="ABC_tran"/>
    <property type="match status" value="1"/>
</dbReference>
<evidence type="ECO:0000313" key="13">
    <source>
        <dbReference type="Proteomes" id="UP000779900"/>
    </source>
</evidence>
<dbReference type="EMBL" id="VGIR01000066">
    <property type="protein sequence ID" value="MBM3332201.1"/>
    <property type="molecule type" value="Genomic_DNA"/>
</dbReference>
<dbReference type="FunFam" id="3.40.50.300:FF:000221">
    <property type="entry name" value="Multidrug ABC transporter ATP-binding protein"/>
    <property type="match status" value="1"/>
</dbReference>
<feature type="transmembrane region" description="Helical" evidence="9">
    <location>
        <begin position="34"/>
        <end position="53"/>
    </location>
</feature>
<comment type="caution">
    <text evidence="12">The sequence shown here is derived from an EMBL/GenBank/DDBJ whole genome shotgun (WGS) entry which is preliminary data.</text>
</comment>
<dbReference type="GO" id="GO:0016887">
    <property type="term" value="F:ATP hydrolysis activity"/>
    <property type="evidence" value="ECO:0007669"/>
    <property type="project" value="InterPro"/>
</dbReference>
<dbReference type="Proteomes" id="UP000779900">
    <property type="component" value="Unassembled WGS sequence"/>
</dbReference>
<evidence type="ECO:0000256" key="2">
    <source>
        <dbReference type="ARBA" id="ARBA00022448"/>
    </source>
</evidence>